<feature type="region of interest" description="Disordered" evidence="5">
    <location>
        <begin position="1"/>
        <end position="56"/>
    </location>
</feature>
<proteinExistence type="predicted"/>
<evidence type="ECO:0000313" key="7">
    <source>
        <dbReference type="EMBL" id="CAK7896035.1"/>
    </source>
</evidence>
<gene>
    <name evidence="7" type="primary">SPC110</name>
    <name evidence="7" type="ORF">CAAN4_B03114</name>
</gene>
<feature type="coiled-coil region" evidence="4">
    <location>
        <begin position="675"/>
        <end position="702"/>
    </location>
</feature>
<dbReference type="Proteomes" id="UP001497600">
    <property type="component" value="Chromosome B"/>
</dbReference>
<organism evidence="7 8">
    <name type="scientific">[Candida] anglica</name>
    <dbReference type="NCBI Taxonomy" id="148631"/>
    <lineage>
        <taxon>Eukaryota</taxon>
        <taxon>Fungi</taxon>
        <taxon>Dikarya</taxon>
        <taxon>Ascomycota</taxon>
        <taxon>Saccharomycotina</taxon>
        <taxon>Pichiomycetes</taxon>
        <taxon>Debaryomycetaceae</taxon>
        <taxon>Kurtzmaniella</taxon>
    </lineage>
</organism>
<dbReference type="InterPro" id="IPR012943">
    <property type="entry name" value="Cnn_1N"/>
</dbReference>
<dbReference type="EMBL" id="OZ004254">
    <property type="protein sequence ID" value="CAK7896035.1"/>
    <property type="molecule type" value="Genomic_DNA"/>
</dbReference>
<protein>
    <submittedName>
        <fullName evidence="7">Spindle pole body component 110</fullName>
    </submittedName>
</protein>
<evidence type="ECO:0000256" key="1">
    <source>
        <dbReference type="ARBA" id="ARBA00004496"/>
    </source>
</evidence>
<keyword evidence="2" id="KW-0963">Cytoplasm</keyword>
<evidence type="ECO:0000256" key="2">
    <source>
        <dbReference type="ARBA" id="ARBA00022490"/>
    </source>
</evidence>
<keyword evidence="8" id="KW-1185">Reference proteome</keyword>
<reference evidence="7 8" key="1">
    <citation type="submission" date="2024-01" db="EMBL/GenBank/DDBJ databases">
        <authorList>
            <consortium name="Genoscope - CEA"/>
            <person name="William W."/>
        </authorList>
    </citation>
    <scope>NUCLEOTIDE SEQUENCE [LARGE SCALE GENOMIC DNA]</scope>
    <source>
        <strain evidence="7 8">29B2s-10</strain>
    </source>
</reference>
<dbReference type="SUPFAM" id="SSF57997">
    <property type="entry name" value="Tropomyosin"/>
    <property type="match status" value="1"/>
</dbReference>
<name>A0ABP0E8Y9_9ASCO</name>
<feature type="coiled-coil region" evidence="4">
    <location>
        <begin position="105"/>
        <end position="293"/>
    </location>
</feature>
<evidence type="ECO:0000256" key="3">
    <source>
        <dbReference type="ARBA" id="ARBA00023054"/>
    </source>
</evidence>
<dbReference type="Gene3D" id="1.10.287.1490">
    <property type="match status" value="1"/>
</dbReference>
<dbReference type="Pfam" id="PF07989">
    <property type="entry name" value="Cnn_1N"/>
    <property type="match status" value="1"/>
</dbReference>
<feature type="coiled-coil region" evidence="4">
    <location>
        <begin position="735"/>
        <end position="815"/>
    </location>
</feature>
<comment type="subcellular location">
    <subcellularLocation>
        <location evidence="1">Cytoplasm</location>
    </subcellularLocation>
</comment>
<sequence>MFSTRHLIGTPQRGGGSNQTSNRIDFTPIGKSNKNKSKPSSHNIIELASPGNSTFDRTGDLFMDTTITTNFKQNAKPSTARSSNPTITRFGMDHNNILNNGMTSIKEQQMENHKLETENYNLKIKLATLTKFLDQTPEEQRDLLNHNIDLKQQLTEASTEIRSLKESLRELQYSTNKENGEYEMSKFKEQYDEMLDSKDDEIAKLERELQVIKADIINKSTHAENYSLDLQDQLDGLKQEVDELTNENETLRLKLEDFKDKEDDLKKVYEDTLSQLEKERNNHDSEYEIVSKELKKVSKEYQDLKYDYEVAISKIQDTRVEQDFKSKEIIETLRKDLKDSDHEISNLQDEIYRWKSKYETAQIESTRARGGSTKNMDELLSTQAQLRSLEDKMKTLEKNYSSVKRELEAKEQEINRATTSMNTRNEVNLSKLESKVEQLTRELKEKDREEYNLRSQIQALIKQSSQSEGSAENLKFYQTQFESSKARERNQREEINDLQTQINDLKLQIQNTRGDSDKFDHRLSKLQTENKELIDKLEFYESEYSLLEKAYKDAELEIKTIKSDSVRLDSTCKQLEEENRKLLEQYRSAAMTGDNFNSGKSALDELESFNRRKLEKEKQELIGEVNSMKHEINRMQSELEFAKSNQHIQQSSSIPYGVSDFYKSGNERVNFTSVVEEREIRIRELESRSKRLERLINEKDTTIETLEFKIQEMDRAKKLNILMEDDEKTDLMKQKSTNSTKIKILQLENENLQQEFKAEIDYYKNKLNALSAEKRETAYKPERESSVSPSIVSLLERQLEESQKLRNDLSKKLEESMMTRDDILFKSERFQRENSQLVEAVTVLEKKESMYRKENLNLEEKIKSLTQEVNRANHNCTRLADKLREVKYSENNLRKEDDMMVKKVQDLQSKNRLLSRDLDLLNSKMSSTHLSSSYETARKNLKDNELQYYKAKLYDMNLKANDLQIMNNFILSSIKNSNRLIKDDIIKLTRSGIYPDYAAMRMDKLSGNKKLTFKVLAKFVLASIRIKNRFEKAEKRKLQLFDLRTEIEKGKITLLD</sequence>
<evidence type="ECO:0000256" key="4">
    <source>
        <dbReference type="SAM" id="Coils"/>
    </source>
</evidence>
<keyword evidence="3 4" id="KW-0175">Coiled coil</keyword>
<feature type="coiled-coil region" evidence="4">
    <location>
        <begin position="481"/>
        <end position="645"/>
    </location>
</feature>
<accession>A0ABP0E8Y9</accession>
<evidence type="ECO:0000256" key="5">
    <source>
        <dbReference type="SAM" id="MobiDB-lite"/>
    </source>
</evidence>
<feature type="coiled-coil region" evidence="4">
    <location>
        <begin position="330"/>
        <end position="456"/>
    </location>
</feature>
<evidence type="ECO:0000313" key="8">
    <source>
        <dbReference type="Proteomes" id="UP001497600"/>
    </source>
</evidence>
<evidence type="ECO:0000259" key="6">
    <source>
        <dbReference type="Pfam" id="PF07989"/>
    </source>
</evidence>
<feature type="domain" description="Centrosomin N-terminal motif 1" evidence="6">
    <location>
        <begin position="104"/>
        <end position="172"/>
    </location>
</feature>
<feature type="coiled-coil region" evidence="4">
    <location>
        <begin position="848"/>
        <end position="924"/>
    </location>
</feature>
<dbReference type="PANTHER" id="PTHR32083">
    <property type="entry name" value="CILIA AND FLAGELLA-ASSOCIATED PROTEIN 58-RELATED"/>
    <property type="match status" value="1"/>
</dbReference>